<accession>A0A840V0I7</accession>
<evidence type="ECO:0000259" key="18">
    <source>
        <dbReference type="Pfam" id="PF13807"/>
    </source>
</evidence>
<evidence type="ECO:0000259" key="17">
    <source>
        <dbReference type="Pfam" id="PF13614"/>
    </source>
</evidence>
<feature type="transmembrane region" description="Helical" evidence="15">
    <location>
        <begin position="43"/>
        <end position="61"/>
    </location>
</feature>
<reference evidence="19 20" key="1">
    <citation type="submission" date="2020-08" db="EMBL/GenBank/DDBJ databases">
        <title>Genomic Encyclopedia of Type Strains, Phase IV (KMG-IV): sequencing the most valuable type-strain genomes for metagenomic binning, comparative biology and taxonomic classification.</title>
        <authorList>
            <person name="Goeker M."/>
        </authorList>
    </citation>
    <scope>NUCLEOTIDE SEQUENCE [LARGE SCALE GENOMIC DNA]</scope>
    <source>
        <strain evidence="19 20">YC6886</strain>
    </source>
</reference>
<evidence type="ECO:0000256" key="13">
    <source>
        <dbReference type="ARBA" id="ARBA00053015"/>
    </source>
</evidence>
<dbReference type="RefSeq" id="WP_184016450.1">
    <property type="nucleotide sequence ID" value="NZ_JACHFD010000004.1"/>
</dbReference>
<dbReference type="Gene3D" id="3.40.50.300">
    <property type="entry name" value="P-loop containing nucleotide triphosphate hydrolases"/>
    <property type="match status" value="1"/>
</dbReference>
<comment type="subcellular location">
    <subcellularLocation>
        <location evidence="1">Cell inner membrane</location>
        <topology evidence="1">Multi-pass membrane protein</topology>
    </subcellularLocation>
</comment>
<keyword evidence="8" id="KW-0418">Kinase</keyword>
<keyword evidence="11 15" id="KW-0472">Membrane</keyword>
<dbReference type="CDD" id="cd05387">
    <property type="entry name" value="BY-kinase"/>
    <property type="match status" value="1"/>
</dbReference>
<keyword evidence="12" id="KW-0829">Tyrosine-protein kinase</keyword>
<feature type="domain" description="Polysaccharide chain length determinant N-terminal" evidence="16">
    <location>
        <begin position="33"/>
        <end position="118"/>
    </location>
</feature>
<dbReference type="GO" id="GO:0005524">
    <property type="term" value="F:ATP binding"/>
    <property type="evidence" value="ECO:0007669"/>
    <property type="project" value="UniProtKB-KW"/>
</dbReference>
<protein>
    <submittedName>
        <fullName evidence="19">Capsular exopolysaccharide synthesis family protein</fullName>
    </submittedName>
</protein>
<evidence type="ECO:0000256" key="12">
    <source>
        <dbReference type="ARBA" id="ARBA00023137"/>
    </source>
</evidence>
<evidence type="ECO:0000259" key="16">
    <source>
        <dbReference type="Pfam" id="PF02706"/>
    </source>
</evidence>
<feature type="domain" description="AAA" evidence="17">
    <location>
        <begin position="501"/>
        <end position="632"/>
    </location>
</feature>
<dbReference type="InterPro" id="IPR003856">
    <property type="entry name" value="LPS_length_determ_N"/>
</dbReference>
<dbReference type="EMBL" id="JACHFD010000004">
    <property type="protein sequence ID" value="MBB5350823.1"/>
    <property type="molecule type" value="Genomic_DNA"/>
</dbReference>
<organism evidence="19 20">
    <name type="scientific">Haloferula luteola</name>
    <dbReference type="NCBI Taxonomy" id="595692"/>
    <lineage>
        <taxon>Bacteria</taxon>
        <taxon>Pseudomonadati</taxon>
        <taxon>Verrucomicrobiota</taxon>
        <taxon>Verrucomicrobiia</taxon>
        <taxon>Verrucomicrobiales</taxon>
        <taxon>Verrucomicrobiaceae</taxon>
        <taxon>Haloferula</taxon>
    </lineage>
</organism>
<keyword evidence="7" id="KW-0547">Nucleotide-binding</keyword>
<dbReference type="InterPro" id="IPR027417">
    <property type="entry name" value="P-loop_NTPase"/>
</dbReference>
<evidence type="ECO:0000313" key="19">
    <source>
        <dbReference type="EMBL" id="MBB5350823.1"/>
    </source>
</evidence>
<feature type="transmembrane region" description="Helical" evidence="15">
    <location>
        <begin position="388"/>
        <end position="409"/>
    </location>
</feature>
<gene>
    <name evidence="19" type="ORF">HNR46_001057</name>
</gene>
<evidence type="ECO:0000256" key="9">
    <source>
        <dbReference type="ARBA" id="ARBA00022840"/>
    </source>
</evidence>
<dbReference type="InterPro" id="IPR032807">
    <property type="entry name" value="GNVR"/>
</dbReference>
<dbReference type="NCBIfam" id="TIGR01007">
    <property type="entry name" value="eps_fam"/>
    <property type="match status" value="1"/>
</dbReference>
<dbReference type="GO" id="GO:0004713">
    <property type="term" value="F:protein tyrosine kinase activity"/>
    <property type="evidence" value="ECO:0007669"/>
    <property type="project" value="UniProtKB-KW"/>
</dbReference>
<evidence type="ECO:0000256" key="10">
    <source>
        <dbReference type="ARBA" id="ARBA00022989"/>
    </source>
</evidence>
<evidence type="ECO:0000256" key="7">
    <source>
        <dbReference type="ARBA" id="ARBA00022741"/>
    </source>
</evidence>
<evidence type="ECO:0000256" key="8">
    <source>
        <dbReference type="ARBA" id="ARBA00022777"/>
    </source>
</evidence>
<dbReference type="PANTHER" id="PTHR32309">
    <property type="entry name" value="TYROSINE-PROTEIN KINASE"/>
    <property type="match status" value="1"/>
</dbReference>
<keyword evidence="4" id="KW-0997">Cell inner membrane</keyword>
<evidence type="ECO:0000256" key="1">
    <source>
        <dbReference type="ARBA" id="ARBA00004429"/>
    </source>
</evidence>
<keyword evidence="3" id="KW-1003">Cell membrane</keyword>
<dbReference type="InterPro" id="IPR025669">
    <property type="entry name" value="AAA_dom"/>
</dbReference>
<dbReference type="InterPro" id="IPR005702">
    <property type="entry name" value="Wzc-like_C"/>
</dbReference>
<evidence type="ECO:0000256" key="4">
    <source>
        <dbReference type="ARBA" id="ARBA00022519"/>
    </source>
</evidence>
<evidence type="ECO:0000256" key="2">
    <source>
        <dbReference type="ARBA" id="ARBA00008883"/>
    </source>
</evidence>
<dbReference type="Proteomes" id="UP000557717">
    <property type="component" value="Unassembled WGS sequence"/>
</dbReference>
<keyword evidence="9" id="KW-0067">ATP-binding</keyword>
<dbReference type="GO" id="GO:0005886">
    <property type="term" value="C:plasma membrane"/>
    <property type="evidence" value="ECO:0007669"/>
    <property type="project" value="UniProtKB-SubCell"/>
</dbReference>
<dbReference type="SUPFAM" id="SSF52540">
    <property type="entry name" value="P-loop containing nucleoside triphosphate hydrolases"/>
    <property type="match status" value="1"/>
</dbReference>
<dbReference type="PANTHER" id="PTHR32309:SF31">
    <property type="entry name" value="CAPSULAR EXOPOLYSACCHARIDE FAMILY"/>
    <property type="match status" value="1"/>
</dbReference>
<dbReference type="InterPro" id="IPR050445">
    <property type="entry name" value="Bact_polysacc_biosynth/exp"/>
</dbReference>
<evidence type="ECO:0000256" key="14">
    <source>
        <dbReference type="SAM" id="MobiDB-lite"/>
    </source>
</evidence>
<comment type="caution">
    <text evidence="19">The sequence shown here is derived from an EMBL/GenBank/DDBJ whole genome shotgun (WGS) entry which is preliminary data.</text>
</comment>
<comment type="similarity">
    <text evidence="2">Belongs to the etk/wzc family.</text>
</comment>
<dbReference type="Pfam" id="PF02706">
    <property type="entry name" value="Wzz"/>
    <property type="match status" value="1"/>
</dbReference>
<dbReference type="Pfam" id="PF13807">
    <property type="entry name" value="GNVR"/>
    <property type="match status" value="1"/>
</dbReference>
<keyword evidence="10 15" id="KW-1133">Transmembrane helix</keyword>
<proteinExistence type="inferred from homology"/>
<keyword evidence="5" id="KW-0808">Transferase</keyword>
<evidence type="ECO:0000256" key="3">
    <source>
        <dbReference type="ARBA" id="ARBA00022475"/>
    </source>
</evidence>
<feature type="region of interest" description="Disordered" evidence="14">
    <location>
        <begin position="712"/>
        <end position="736"/>
    </location>
</feature>
<evidence type="ECO:0000256" key="11">
    <source>
        <dbReference type="ARBA" id="ARBA00023136"/>
    </source>
</evidence>
<sequence>MPRRSIRSHEDSLEFEDEDVFERHSVAQQERLRRLIIDLLGRWYWIALGLVFGILAALYFLSKAPKKYEASSRILVKQSTGAVMNSKDQVEEIDLRTDEALNTVAQRIKRPELLKRIAADDSIRQLPGLIPPPVHWLPTWAENWVGGPDEEGADEVPLPDKLWKKISLWVEVSPKRDTRLLDVTVTHQSPEVAQALANAIALEFNRELTGDRAEGRTSSFDILVKESEAARGRLQKAQNALANYQGVLDTLKSLEEKEAVALELSRRYLPKHPKMMAAQSELETFQKRFLSEFDSVRNAQADKDYWQSTHDEWDQAQGDPNERLQTARRLLIARSSVLENEIESQTSVFNSMLTRMQESGINQQAVESEIDVDSLATLPELPVSPKPVLVLAAGMVVGVGGGLMIALILTRLDNKFHTVAQVESETSKTVLGSISQMKEGVLEGIVSKQEKKTGIPSPSYEDEWDPVLAFRRHLSETSFAEMYRVLRASITLLGDEKKRKVTAFTSSLPGEGKTTTSVNFALAAAGQGKKVLLIDADLRKPAVHKTLGLKRDHNGKGVTEILAGQTTLEEAAFPLPGVENLHVVLSGVRAPNPGELLSGIRLEKLLAQATQYFDVVVLDTAPVLAVPDTRIIAPQVDNLCLVIRANYTPKGAVRRVLEVLEEGGTPPSGAIFNGFSEKRRLIGENYSYGYYKYGKYGSTGSYGYGSYGGYGAYGSDDDDTPRKKNRKRKKRATSEA</sequence>
<keyword evidence="20" id="KW-1185">Reference proteome</keyword>
<name>A0A840V0I7_9BACT</name>
<evidence type="ECO:0000256" key="15">
    <source>
        <dbReference type="SAM" id="Phobius"/>
    </source>
</evidence>
<feature type="compositionally biased region" description="Basic residues" evidence="14">
    <location>
        <begin position="723"/>
        <end position="736"/>
    </location>
</feature>
<evidence type="ECO:0000256" key="5">
    <source>
        <dbReference type="ARBA" id="ARBA00022679"/>
    </source>
</evidence>
<comment type="catalytic activity">
    <reaction evidence="13">
        <text>L-tyrosyl-[protein] + ATP = O-phospho-L-tyrosyl-[protein] + ADP + H(+)</text>
        <dbReference type="Rhea" id="RHEA:10596"/>
        <dbReference type="Rhea" id="RHEA-COMP:10136"/>
        <dbReference type="Rhea" id="RHEA-COMP:20101"/>
        <dbReference type="ChEBI" id="CHEBI:15378"/>
        <dbReference type="ChEBI" id="CHEBI:30616"/>
        <dbReference type="ChEBI" id="CHEBI:46858"/>
        <dbReference type="ChEBI" id="CHEBI:61978"/>
        <dbReference type="ChEBI" id="CHEBI:456216"/>
    </reaction>
</comment>
<evidence type="ECO:0000256" key="6">
    <source>
        <dbReference type="ARBA" id="ARBA00022692"/>
    </source>
</evidence>
<dbReference type="AlphaFoldDB" id="A0A840V0I7"/>
<dbReference type="Pfam" id="PF13614">
    <property type="entry name" value="AAA_31"/>
    <property type="match status" value="1"/>
</dbReference>
<feature type="domain" description="Tyrosine-protein kinase G-rich" evidence="18">
    <location>
        <begin position="338"/>
        <end position="408"/>
    </location>
</feature>
<evidence type="ECO:0000313" key="20">
    <source>
        <dbReference type="Proteomes" id="UP000557717"/>
    </source>
</evidence>
<keyword evidence="6 15" id="KW-0812">Transmembrane</keyword>